<name>A0A0E9Y0K5_ANGAN</name>
<evidence type="ECO:0000313" key="1">
    <source>
        <dbReference type="EMBL" id="JAI07464.1"/>
    </source>
</evidence>
<accession>A0A0E9Y0K5</accession>
<organism evidence="1">
    <name type="scientific">Anguilla anguilla</name>
    <name type="common">European freshwater eel</name>
    <name type="synonym">Muraena anguilla</name>
    <dbReference type="NCBI Taxonomy" id="7936"/>
    <lineage>
        <taxon>Eukaryota</taxon>
        <taxon>Metazoa</taxon>
        <taxon>Chordata</taxon>
        <taxon>Craniata</taxon>
        <taxon>Vertebrata</taxon>
        <taxon>Euteleostomi</taxon>
        <taxon>Actinopterygii</taxon>
        <taxon>Neopterygii</taxon>
        <taxon>Teleostei</taxon>
        <taxon>Anguilliformes</taxon>
        <taxon>Anguillidae</taxon>
        <taxon>Anguilla</taxon>
    </lineage>
</organism>
<dbReference type="AlphaFoldDB" id="A0A0E9Y0K5"/>
<dbReference type="EMBL" id="GBXM01001114">
    <property type="protein sequence ID" value="JAI07464.1"/>
    <property type="molecule type" value="Transcribed_RNA"/>
</dbReference>
<proteinExistence type="predicted"/>
<reference evidence="1" key="1">
    <citation type="submission" date="2014-11" db="EMBL/GenBank/DDBJ databases">
        <authorList>
            <person name="Amaro Gonzalez C."/>
        </authorList>
    </citation>
    <scope>NUCLEOTIDE SEQUENCE</scope>
</reference>
<protein>
    <submittedName>
        <fullName evidence="1">Uncharacterized protein</fullName>
    </submittedName>
</protein>
<reference evidence="1" key="2">
    <citation type="journal article" date="2015" name="Fish Shellfish Immunol.">
        <title>Early steps in the European eel (Anguilla anguilla)-Vibrio vulnificus interaction in the gills: Role of the RtxA13 toxin.</title>
        <authorList>
            <person name="Callol A."/>
            <person name="Pajuelo D."/>
            <person name="Ebbesson L."/>
            <person name="Teles M."/>
            <person name="MacKenzie S."/>
            <person name="Amaro C."/>
        </authorList>
    </citation>
    <scope>NUCLEOTIDE SEQUENCE</scope>
</reference>
<dbReference type="EMBL" id="GBXM01087986">
    <property type="protein sequence ID" value="JAH20591.1"/>
    <property type="molecule type" value="Transcribed_RNA"/>
</dbReference>
<sequence length="19" mass="2163">MRPPGTYNRLGKNTPSDRC</sequence>